<dbReference type="OMA" id="ISWGIVH"/>
<accession>A0A1D8N896</accession>
<evidence type="ECO:0000256" key="1">
    <source>
        <dbReference type="ARBA" id="ARBA00004141"/>
    </source>
</evidence>
<feature type="transmembrane region" description="Helical" evidence="6">
    <location>
        <begin position="404"/>
        <end position="426"/>
    </location>
</feature>
<dbReference type="eggNOG" id="KOG0236">
    <property type="taxonomic scope" value="Eukaryota"/>
</dbReference>
<feature type="region of interest" description="Disordered" evidence="5">
    <location>
        <begin position="775"/>
        <end position="819"/>
    </location>
</feature>
<dbReference type="Gene3D" id="3.30.750.24">
    <property type="entry name" value="STAS domain"/>
    <property type="match status" value="1"/>
</dbReference>
<feature type="transmembrane region" description="Helical" evidence="6">
    <location>
        <begin position="462"/>
        <end position="480"/>
    </location>
</feature>
<evidence type="ECO:0000256" key="2">
    <source>
        <dbReference type="ARBA" id="ARBA00022692"/>
    </source>
</evidence>
<feature type="transmembrane region" description="Helical" evidence="6">
    <location>
        <begin position="373"/>
        <end position="392"/>
    </location>
</feature>
<dbReference type="Pfam" id="PF00916">
    <property type="entry name" value="Sulfate_transp"/>
    <property type="match status" value="1"/>
</dbReference>
<dbReference type="PANTHER" id="PTHR11814">
    <property type="entry name" value="SULFATE TRANSPORTER"/>
    <property type="match status" value="1"/>
</dbReference>
<dbReference type="RefSeq" id="XP_501037.3">
    <property type="nucleotide sequence ID" value="XM_501037.3"/>
</dbReference>
<proteinExistence type="predicted"/>
<keyword evidence="2 6" id="KW-0812">Transmembrane</keyword>
<dbReference type="VEuPathDB" id="FungiDB:YALI0_B17930g"/>
<dbReference type="NCBIfam" id="TIGR00815">
    <property type="entry name" value="sulP"/>
    <property type="match status" value="1"/>
</dbReference>
<feature type="transmembrane region" description="Helical" evidence="6">
    <location>
        <begin position="168"/>
        <end position="191"/>
    </location>
</feature>
<dbReference type="VEuPathDB" id="FungiDB:YALI1_B23237g"/>
<dbReference type="EMBL" id="CP017554">
    <property type="protein sequence ID" value="AOW01860.1"/>
    <property type="molecule type" value="Genomic_DNA"/>
</dbReference>
<feature type="transmembrane region" description="Helical" evidence="6">
    <location>
        <begin position="276"/>
        <end position="299"/>
    </location>
</feature>
<dbReference type="InterPro" id="IPR036513">
    <property type="entry name" value="STAS_dom_sf"/>
</dbReference>
<dbReference type="InterPro" id="IPR018045">
    <property type="entry name" value="S04_transporter_CS"/>
</dbReference>
<evidence type="ECO:0000259" key="7">
    <source>
        <dbReference type="PROSITE" id="PS50801"/>
    </source>
</evidence>
<evidence type="ECO:0000256" key="3">
    <source>
        <dbReference type="ARBA" id="ARBA00022989"/>
    </source>
</evidence>
<sequence length="840" mass="92832">MSSPSSSREPSEIYPQEGEVDYFSPDSEDHVYLPQYHAHNPRVRDWFYKNVFSHPGERVKNYTLSLFPIVRWIYRYNLVWLTYDLIAGITVGCVVVPQGMSYAKLANLPPEYGLYSSFVGVLIYCFFATSKDVSIGPVAVMSQQVGRVIMHVQGEYPEASGPMIATMLAVLCGSIALGIGLLRLGFILEFIPAPAVMGFMTGSAINIVTGQVPALMGIDKLFNTKDATYMVIINSLKNLKHSNYNAAFGVVALFILYLIKYSCQYLSKKFPKYKKVFFYIEIMRSALIIIFGTLISWAVCHPHKKSGKFPISIIKTVPRGLIHTGVMKVDTIYMSKMASELPVSTVVLLLEHIAISKSFGRVNDYKISPDQELIAIGVTNLVGTFFNAYPATGSFSRSALKAKCGVRTPLAGIYTGVVVLIALYALNTVFYWIPNAVLSAIIIHAVFDLVAHPRQLFHFWKIAPIDAVIFFVAIILTVFVTIEAGIYFAVAASLVWLLLKVAFPAGDLMGKIEIVDVEDPLIVQQTADVEEIAAAEAARNTKLGKVKGLISKAGKLIEDGPVVDADVQHGLPLLAPQEVEKSTTAAALSHVPRRTVWVPLSRKNVNPDIKISPPRPGVIVYRFTEAFTYPNCSRQTDKLVDVIREKTRRAEGVRYKTLGERPWNDHGPRHPKESETVDLRPILEKVVLDFSVVSSTDSTGIQNLVDARGEINRYVGREVEFHFSGLLSPWVRRALVGSGFGGVPKGQHLSNYQVTAARRATALDRQTLPNDTTMVIEGDSLSNDSDEEYAKKKPFDEEEAIGGLDTKSVSSSSQDDKEFGGYIPVVSTDTPFFHLDIPDL</sequence>
<dbReference type="GO" id="GO:0008271">
    <property type="term" value="F:secondary active sulfate transmembrane transporter activity"/>
    <property type="evidence" value="ECO:0007669"/>
    <property type="project" value="InterPro"/>
</dbReference>
<evidence type="ECO:0000256" key="6">
    <source>
        <dbReference type="SAM" id="Phobius"/>
    </source>
</evidence>
<evidence type="ECO:0000256" key="5">
    <source>
        <dbReference type="SAM" id="MobiDB-lite"/>
    </source>
</evidence>
<feature type="transmembrane region" description="Helical" evidence="6">
    <location>
        <begin position="432"/>
        <end position="450"/>
    </location>
</feature>
<dbReference type="SUPFAM" id="SSF52091">
    <property type="entry name" value="SpoIIaa-like"/>
    <property type="match status" value="1"/>
</dbReference>
<dbReference type="Proteomes" id="UP000182444">
    <property type="component" value="Chromosome 1B"/>
</dbReference>
<feature type="transmembrane region" description="Helical" evidence="6">
    <location>
        <begin position="78"/>
        <end position="100"/>
    </location>
</feature>
<dbReference type="InterPro" id="IPR002645">
    <property type="entry name" value="STAS_dom"/>
</dbReference>
<protein>
    <recommendedName>
        <fullName evidence="7">STAS domain-containing protein</fullName>
    </recommendedName>
</protein>
<dbReference type="InterPro" id="IPR011547">
    <property type="entry name" value="SLC26A/SulP_dom"/>
</dbReference>
<dbReference type="GeneID" id="2906906"/>
<dbReference type="InterPro" id="IPR001902">
    <property type="entry name" value="SLC26A/SulP_fam"/>
</dbReference>
<name>A0A1D8N896_YARLL</name>
<evidence type="ECO:0000256" key="4">
    <source>
        <dbReference type="ARBA" id="ARBA00023136"/>
    </source>
</evidence>
<reference evidence="8 9" key="1">
    <citation type="journal article" date="2016" name="PLoS ONE">
        <title>Sequence Assembly of Yarrowia lipolytica Strain W29/CLIB89 Shows Transposable Element Diversity.</title>
        <authorList>
            <person name="Magnan C."/>
            <person name="Yu J."/>
            <person name="Chang I."/>
            <person name="Jahn E."/>
            <person name="Kanomata Y."/>
            <person name="Wu J."/>
            <person name="Zeller M."/>
            <person name="Oakes M."/>
            <person name="Baldi P."/>
            <person name="Sandmeyer S."/>
        </authorList>
    </citation>
    <scope>NUCLEOTIDE SEQUENCE [LARGE SCALE GENOMIC DNA]</scope>
    <source>
        <strain evidence="9">CLIB89(W29)</strain>
    </source>
</reference>
<dbReference type="CDD" id="cd07042">
    <property type="entry name" value="STAS_SulP_like_sulfate_transporter"/>
    <property type="match status" value="1"/>
</dbReference>
<comment type="subcellular location">
    <subcellularLocation>
        <location evidence="1">Membrane</location>
        <topology evidence="1">Multi-pass membrane protein</topology>
    </subcellularLocation>
</comment>
<gene>
    <name evidence="8" type="ORF">YALI1_B23237g</name>
</gene>
<organism evidence="8 9">
    <name type="scientific">Yarrowia lipolytica</name>
    <name type="common">Candida lipolytica</name>
    <dbReference type="NCBI Taxonomy" id="4952"/>
    <lineage>
        <taxon>Eukaryota</taxon>
        <taxon>Fungi</taxon>
        <taxon>Dikarya</taxon>
        <taxon>Ascomycota</taxon>
        <taxon>Saccharomycotina</taxon>
        <taxon>Dipodascomycetes</taxon>
        <taxon>Dipodascales</taxon>
        <taxon>Dipodascales incertae sedis</taxon>
        <taxon>Yarrowia</taxon>
    </lineage>
</organism>
<dbReference type="AlphaFoldDB" id="A0A1D8N896"/>
<keyword evidence="4 6" id="KW-0472">Membrane</keyword>
<feature type="domain" description="STAS" evidence="7">
    <location>
        <begin position="616"/>
        <end position="740"/>
    </location>
</feature>
<keyword evidence="3 6" id="KW-1133">Transmembrane helix</keyword>
<dbReference type="KEGG" id="yli:2906906"/>
<feature type="transmembrane region" description="Helical" evidence="6">
    <location>
        <begin position="244"/>
        <end position="264"/>
    </location>
</feature>
<evidence type="ECO:0000313" key="8">
    <source>
        <dbReference type="EMBL" id="AOW01860.1"/>
    </source>
</evidence>
<dbReference type="PROSITE" id="PS01130">
    <property type="entry name" value="SLC26A"/>
    <property type="match status" value="1"/>
</dbReference>
<evidence type="ECO:0000313" key="9">
    <source>
        <dbReference type="Proteomes" id="UP000182444"/>
    </source>
</evidence>
<dbReference type="PROSITE" id="PS50801">
    <property type="entry name" value="STAS"/>
    <property type="match status" value="1"/>
</dbReference>
<dbReference type="GO" id="GO:0016020">
    <property type="term" value="C:membrane"/>
    <property type="evidence" value="ECO:0007669"/>
    <property type="project" value="UniProtKB-SubCell"/>
</dbReference>